<accession>A0A7K3M052</accession>
<dbReference type="AlphaFoldDB" id="A0A7K3M052"/>
<dbReference type="InterPro" id="IPR050679">
    <property type="entry name" value="Bact_HTH_transcr_reg"/>
</dbReference>
<dbReference type="EMBL" id="WLZY01000001">
    <property type="protein sequence ID" value="NDL56292.1"/>
    <property type="molecule type" value="Genomic_DNA"/>
</dbReference>
<dbReference type="SUPFAM" id="SSF46785">
    <property type="entry name" value="Winged helix' DNA-binding domain"/>
    <property type="match status" value="1"/>
</dbReference>
<evidence type="ECO:0000259" key="5">
    <source>
        <dbReference type="PROSITE" id="PS50949"/>
    </source>
</evidence>
<reference evidence="6 7" key="1">
    <citation type="submission" date="2019-11" db="EMBL/GenBank/DDBJ databases">
        <authorList>
            <person name="Li X.-J."/>
            <person name="Feng X.-M."/>
        </authorList>
    </citation>
    <scope>NUCLEOTIDE SEQUENCE [LARGE SCALE GENOMIC DNA]</scope>
    <source>
        <strain evidence="6 7">XMNu-373</strain>
    </source>
</reference>
<dbReference type="Gene3D" id="1.10.10.10">
    <property type="entry name" value="Winged helix-like DNA-binding domain superfamily/Winged helix DNA-binding domain"/>
    <property type="match status" value="1"/>
</dbReference>
<feature type="domain" description="HTH gntR-type" evidence="5">
    <location>
        <begin position="57"/>
        <end position="124"/>
    </location>
</feature>
<keyword evidence="3" id="KW-0804">Transcription</keyword>
<keyword evidence="2" id="KW-0238">DNA-binding</keyword>
<keyword evidence="1" id="KW-0805">Transcription regulation</keyword>
<dbReference type="Pfam" id="PF00392">
    <property type="entry name" value="GntR"/>
    <property type="match status" value="1"/>
</dbReference>
<dbReference type="PANTHER" id="PTHR44846:SF17">
    <property type="entry name" value="GNTR-FAMILY TRANSCRIPTIONAL REGULATOR"/>
    <property type="match status" value="1"/>
</dbReference>
<evidence type="ECO:0000256" key="3">
    <source>
        <dbReference type="ARBA" id="ARBA00023163"/>
    </source>
</evidence>
<dbReference type="GO" id="GO:0045892">
    <property type="term" value="P:negative regulation of DNA-templated transcription"/>
    <property type="evidence" value="ECO:0007669"/>
    <property type="project" value="TreeGrafter"/>
</dbReference>
<dbReference type="InterPro" id="IPR000524">
    <property type="entry name" value="Tscrpt_reg_HTH_GntR"/>
</dbReference>
<sequence length="124" mass="13479">MSDLAHGRQPVPTDASDPSQPSETTPFDATLTETPEPSAAQPSVTIPEFDPDARGNGYVYLRLADHLAARIEARDLPPGTQLPAERDLAMQYGVSIGTVRRVAAELRNRDLILTLPAKGTYVRR</sequence>
<dbReference type="RefSeq" id="WP_162448900.1">
    <property type="nucleotide sequence ID" value="NZ_WLZY01000001.1"/>
</dbReference>
<protein>
    <submittedName>
        <fullName evidence="6">GntR family transcriptional regulator</fullName>
    </submittedName>
</protein>
<organism evidence="6 7">
    <name type="scientific">Phytoactinopolyspora mesophila</name>
    <dbReference type="NCBI Taxonomy" id="2650750"/>
    <lineage>
        <taxon>Bacteria</taxon>
        <taxon>Bacillati</taxon>
        <taxon>Actinomycetota</taxon>
        <taxon>Actinomycetes</taxon>
        <taxon>Jiangellales</taxon>
        <taxon>Jiangellaceae</taxon>
        <taxon>Phytoactinopolyspora</taxon>
    </lineage>
</organism>
<dbReference type="GO" id="GO:0003677">
    <property type="term" value="F:DNA binding"/>
    <property type="evidence" value="ECO:0007669"/>
    <property type="project" value="UniProtKB-KW"/>
</dbReference>
<proteinExistence type="predicted"/>
<dbReference type="InterPro" id="IPR036390">
    <property type="entry name" value="WH_DNA-bd_sf"/>
</dbReference>
<dbReference type="SMART" id="SM00345">
    <property type="entry name" value="HTH_GNTR"/>
    <property type="match status" value="1"/>
</dbReference>
<dbReference type="PANTHER" id="PTHR44846">
    <property type="entry name" value="MANNOSYL-D-GLYCERATE TRANSPORT/METABOLISM SYSTEM REPRESSOR MNGR-RELATED"/>
    <property type="match status" value="1"/>
</dbReference>
<keyword evidence="7" id="KW-1185">Reference proteome</keyword>
<dbReference type="PROSITE" id="PS50949">
    <property type="entry name" value="HTH_GNTR"/>
    <property type="match status" value="1"/>
</dbReference>
<comment type="caution">
    <text evidence="6">The sequence shown here is derived from an EMBL/GenBank/DDBJ whole genome shotgun (WGS) entry which is preliminary data.</text>
</comment>
<feature type="region of interest" description="Disordered" evidence="4">
    <location>
        <begin position="1"/>
        <end position="51"/>
    </location>
</feature>
<evidence type="ECO:0000256" key="1">
    <source>
        <dbReference type="ARBA" id="ARBA00023015"/>
    </source>
</evidence>
<dbReference type="GO" id="GO:0003700">
    <property type="term" value="F:DNA-binding transcription factor activity"/>
    <property type="evidence" value="ECO:0007669"/>
    <property type="project" value="InterPro"/>
</dbReference>
<evidence type="ECO:0000313" key="6">
    <source>
        <dbReference type="EMBL" id="NDL56292.1"/>
    </source>
</evidence>
<dbReference type="InterPro" id="IPR036388">
    <property type="entry name" value="WH-like_DNA-bd_sf"/>
</dbReference>
<name>A0A7K3M052_9ACTN</name>
<evidence type="ECO:0000313" key="7">
    <source>
        <dbReference type="Proteomes" id="UP000460435"/>
    </source>
</evidence>
<gene>
    <name evidence="6" type="ORF">F7O44_04320</name>
</gene>
<evidence type="ECO:0000256" key="2">
    <source>
        <dbReference type="ARBA" id="ARBA00023125"/>
    </source>
</evidence>
<dbReference type="CDD" id="cd07377">
    <property type="entry name" value="WHTH_GntR"/>
    <property type="match status" value="1"/>
</dbReference>
<feature type="compositionally biased region" description="Polar residues" evidence="4">
    <location>
        <begin position="16"/>
        <end position="44"/>
    </location>
</feature>
<evidence type="ECO:0000256" key="4">
    <source>
        <dbReference type="SAM" id="MobiDB-lite"/>
    </source>
</evidence>
<dbReference type="Proteomes" id="UP000460435">
    <property type="component" value="Unassembled WGS sequence"/>
</dbReference>